<dbReference type="RefSeq" id="XP_003042347.1">
    <property type="nucleotide sequence ID" value="XM_003042301.1"/>
</dbReference>
<organism evidence="2 3">
    <name type="scientific">Fusarium vanettenii (strain ATCC MYA-4622 / CBS 123669 / FGSC 9596 / NRRL 45880 / 77-13-4)</name>
    <name type="common">Fusarium solani subsp. pisi</name>
    <dbReference type="NCBI Taxonomy" id="660122"/>
    <lineage>
        <taxon>Eukaryota</taxon>
        <taxon>Fungi</taxon>
        <taxon>Dikarya</taxon>
        <taxon>Ascomycota</taxon>
        <taxon>Pezizomycotina</taxon>
        <taxon>Sordariomycetes</taxon>
        <taxon>Hypocreomycetidae</taxon>
        <taxon>Hypocreales</taxon>
        <taxon>Nectriaceae</taxon>
        <taxon>Fusarium</taxon>
        <taxon>Fusarium solani species complex</taxon>
        <taxon>Fusarium vanettenii</taxon>
    </lineage>
</organism>
<gene>
    <name evidence="2" type="ORF">NECHADRAFT_102011</name>
</gene>
<evidence type="ECO:0000313" key="2">
    <source>
        <dbReference type="EMBL" id="EEU36634.1"/>
    </source>
</evidence>
<dbReference type="PANTHER" id="PTHR24148">
    <property type="entry name" value="ANKYRIN REPEAT DOMAIN-CONTAINING PROTEIN 39 HOMOLOG-RELATED"/>
    <property type="match status" value="1"/>
</dbReference>
<dbReference type="InterPro" id="IPR052895">
    <property type="entry name" value="HetReg/Transcr_Mod"/>
</dbReference>
<dbReference type="InterPro" id="IPR010730">
    <property type="entry name" value="HET"/>
</dbReference>
<name>C7ZHB0_FUSV7</name>
<dbReference type="EMBL" id="GG698927">
    <property type="protein sequence ID" value="EEU36634.1"/>
    <property type="molecule type" value="Genomic_DNA"/>
</dbReference>
<dbReference type="Pfam" id="PF26639">
    <property type="entry name" value="Het-6_barrel"/>
    <property type="match status" value="1"/>
</dbReference>
<evidence type="ECO:0000313" key="3">
    <source>
        <dbReference type="Proteomes" id="UP000005206"/>
    </source>
</evidence>
<reference evidence="2 3" key="1">
    <citation type="journal article" date="2009" name="PLoS Genet.">
        <title>The genome of Nectria haematococca: contribution of supernumerary chromosomes to gene expansion.</title>
        <authorList>
            <person name="Coleman J.J."/>
            <person name="Rounsley S.D."/>
            <person name="Rodriguez-Carres M."/>
            <person name="Kuo A."/>
            <person name="Wasmann C.C."/>
            <person name="Grimwood J."/>
            <person name="Schmutz J."/>
            <person name="Taga M."/>
            <person name="White G.J."/>
            <person name="Zhou S."/>
            <person name="Schwartz D.C."/>
            <person name="Freitag M."/>
            <person name="Ma L.J."/>
            <person name="Danchin E.G."/>
            <person name="Henrissat B."/>
            <person name="Coutinho P.M."/>
            <person name="Nelson D.R."/>
            <person name="Straney D."/>
            <person name="Napoli C.A."/>
            <person name="Barker B.M."/>
            <person name="Gribskov M."/>
            <person name="Rep M."/>
            <person name="Kroken S."/>
            <person name="Molnar I."/>
            <person name="Rensing C."/>
            <person name="Kennell J.C."/>
            <person name="Zamora J."/>
            <person name="Farman M.L."/>
            <person name="Selker E.U."/>
            <person name="Salamov A."/>
            <person name="Shapiro H."/>
            <person name="Pangilinan J."/>
            <person name="Lindquist E."/>
            <person name="Lamers C."/>
            <person name="Grigoriev I.V."/>
            <person name="Geiser D.M."/>
            <person name="Covert S.F."/>
            <person name="Temporini E."/>
            <person name="Vanetten H.D."/>
        </authorList>
    </citation>
    <scope>NUCLEOTIDE SEQUENCE [LARGE SCALE GENOMIC DNA]</scope>
    <source>
        <strain evidence="3">ATCC MYA-4622 / CBS 123669 / FGSC 9596 / NRRL 45880 / 77-13-4</strain>
    </source>
</reference>
<proteinExistence type="predicted"/>
<protein>
    <recommendedName>
        <fullName evidence="1">Heterokaryon incompatibility domain-containing protein</fullName>
    </recommendedName>
</protein>
<dbReference type="OrthoDB" id="194358at2759"/>
<dbReference type="GeneID" id="9669673"/>
<evidence type="ECO:0000259" key="1">
    <source>
        <dbReference type="Pfam" id="PF06985"/>
    </source>
</evidence>
<sequence>MPSTDEPIKSCTLFLSQPQTPLKPDASKGSMQLSLWLRRIKLDRTASNRPYIRYYASLAQSQPDYGIKRSRIPTYEYRPLLNPRDTRVAILEPAEAFNEPLRLTLKRVSLSSLGRVRYEALSYVWGPITGDRRVYCDGKVIRVTPNCESALRHLRLKKKSRTLWIDALCINQSSNAEKSRQVPLMGDIYESASRVLIWLGPGSKEIASVFRKAIFLYPFTSSPLYALRSFGPRVGDQVRKWNLLYSVSNWLWHHCYIGSKSDAQVMSVISRNEWFSRMWTIQEHLLSRQSVLVAGHDYCSWTAFSSYWMWSLTAIRSVKETSMPASLRIATWIAFKNATAARQGQSISSAPFDIFSGFVECARTHRSRDPRDKVYAFLPLIQKLEPRKTPLPVNYSLSPSRVYEEFARYMINVSGSLKYLESLPPLRYRSTMPSWVMDLQIPSKFPLMRWAASQLGARATGNSKVDLHLLEYSGPKELMLRGCGVSQIETLSAPGPMKPKRVGELEDWFFGWIREIGRAVHKGEVPWAYTSAESGLQEFIDGVFRFDPFLGGCVLFLTSSGHLGVSRFDLQHGDQIVLLAGCSLPAVLRPSNNQKGKSHFMGVSYVAGISHGEAWIHGDETTAAACETFTLI</sequence>
<dbReference type="OMA" id="RICSNEW"/>
<dbReference type="InParanoid" id="C7ZHB0"/>
<dbReference type="KEGG" id="nhe:NECHADRAFT_102011"/>
<dbReference type="AlphaFoldDB" id="C7ZHB0"/>
<dbReference type="Pfam" id="PF06985">
    <property type="entry name" value="HET"/>
    <property type="match status" value="1"/>
</dbReference>
<dbReference type="eggNOG" id="ENOG502SPU6">
    <property type="taxonomic scope" value="Eukaryota"/>
</dbReference>
<dbReference type="HOGENOM" id="CLU_004184_7_2_1"/>
<dbReference type="VEuPathDB" id="FungiDB:NECHADRAFT_102011"/>
<keyword evidence="3" id="KW-1185">Reference proteome</keyword>
<accession>C7ZHB0</accession>
<feature type="domain" description="Heterokaryon incompatibility" evidence="1">
    <location>
        <begin position="118"/>
        <end position="283"/>
    </location>
</feature>
<dbReference type="Proteomes" id="UP000005206">
    <property type="component" value="Chromosome 11"/>
</dbReference>
<dbReference type="PANTHER" id="PTHR24148:SF64">
    <property type="entry name" value="HETEROKARYON INCOMPATIBILITY DOMAIN-CONTAINING PROTEIN"/>
    <property type="match status" value="1"/>
</dbReference>
<dbReference type="STRING" id="660122.C7ZHB0"/>